<keyword evidence="3" id="KW-1185">Reference proteome</keyword>
<proteinExistence type="predicted"/>
<dbReference type="Proteomes" id="UP000807504">
    <property type="component" value="Unassembled WGS sequence"/>
</dbReference>
<gene>
    <name evidence="2" type="ORF">HNY73_002220</name>
</gene>
<reference evidence="2" key="2">
    <citation type="submission" date="2020-06" db="EMBL/GenBank/DDBJ databases">
        <authorList>
            <person name="Sheffer M."/>
        </authorList>
    </citation>
    <scope>NUCLEOTIDE SEQUENCE</scope>
</reference>
<organism evidence="2 3">
    <name type="scientific">Argiope bruennichi</name>
    <name type="common">Wasp spider</name>
    <name type="synonym">Aranea bruennichi</name>
    <dbReference type="NCBI Taxonomy" id="94029"/>
    <lineage>
        <taxon>Eukaryota</taxon>
        <taxon>Metazoa</taxon>
        <taxon>Ecdysozoa</taxon>
        <taxon>Arthropoda</taxon>
        <taxon>Chelicerata</taxon>
        <taxon>Arachnida</taxon>
        <taxon>Araneae</taxon>
        <taxon>Araneomorphae</taxon>
        <taxon>Entelegynae</taxon>
        <taxon>Araneoidea</taxon>
        <taxon>Araneidae</taxon>
        <taxon>Argiope</taxon>
    </lineage>
</organism>
<evidence type="ECO:0000313" key="3">
    <source>
        <dbReference type="Proteomes" id="UP000807504"/>
    </source>
</evidence>
<evidence type="ECO:0000256" key="1">
    <source>
        <dbReference type="SAM" id="MobiDB-lite"/>
    </source>
</evidence>
<feature type="region of interest" description="Disordered" evidence="1">
    <location>
        <begin position="1"/>
        <end position="25"/>
    </location>
</feature>
<comment type="caution">
    <text evidence="2">The sequence shown here is derived from an EMBL/GenBank/DDBJ whole genome shotgun (WGS) entry which is preliminary data.</text>
</comment>
<protein>
    <submittedName>
        <fullName evidence="2">Uncharacterized protein</fullName>
    </submittedName>
</protein>
<reference evidence="2" key="1">
    <citation type="journal article" date="2020" name="bioRxiv">
        <title>Chromosome-level reference genome of the European wasp spider Argiope bruennichi: a resource for studies on range expansion and evolutionary adaptation.</title>
        <authorList>
            <person name="Sheffer M.M."/>
            <person name="Hoppe A."/>
            <person name="Krehenwinkel H."/>
            <person name="Uhl G."/>
            <person name="Kuss A.W."/>
            <person name="Jensen L."/>
            <person name="Jensen C."/>
            <person name="Gillespie R.G."/>
            <person name="Hoff K.J."/>
            <person name="Prost S."/>
        </authorList>
    </citation>
    <scope>NUCLEOTIDE SEQUENCE</scope>
</reference>
<dbReference type="EMBL" id="JABXBU010000002">
    <property type="protein sequence ID" value="KAF8794219.1"/>
    <property type="molecule type" value="Genomic_DNA"/>
</dbReference>
<dbReference type="AlphaFoldDB" id="A0A8T0FX44"/>
<sequence length="236" mass="26875">MKRASNASASTPAKKVSTPSTNSSFTLDSIPPHHYHLGGDKYAVDRLEEAIVCDACLENQRNQLGHDCITMNHDRKCGNYGDLALSSMDIEIIAKDFTEKNLQMLNYVNKSFLNNLNMNLLVKNTILLNHGLYSKNSQLASELYYKDTAGRFNIFDQASATPNERFNKRASLFKNRATVDMIGWLHVDIFNQDRLLLNLVDLKIKLIRSKPEFCLLGNERYKNILIMFYSLSEKSV</sequence>
<evidence type="ECO:0000313" key="2">
    <source>
        <dbReference type="EMBL" id="KAF8794219.1"/>
    </source>
</evidence>
<accession>A0A8T0FX44</accession>
<name>A0A8T0FX44_ARGBR</name>